<dbReference type="AlphaFoldDB" id="A0A0R3SHI0"/>
<evidence type="ECO:0000256" key="1">
    <source>
        <dbReference type="SAM" id="MobiDB-lite"/>
    </source>
</evidence>
<accession>A0A0R3SHI0</accession>
<reference evidence="4" key="1">
    <citation type="submission" date="2017-02" db="UniProtKB">
        <authorList>
            <consortium name="WormBaseParasite"/>
        </authorList>
    </citation>
    <scope>IDENTIFICATION</scope>
</reference>
<name>A0A0R3SHI0_HYMDI</name>
<organism evidence="4">
    <name type="scientific">Hymenolepis diminuta</name>
    <name type="common">Rat tapeworm</name>
    <dbReference type="NCBI Taxonomy" id="6216"/>
    <lineage>
        <taxon>Eukaryota</taxon>
        <taxon>Metazoa</taxon>
        <taxon>Spiralia</taxon>
        <taxon>Lophotrochozoa</taxon>
        <taxon>Platyhelminthes</taxon>
        <taxon>Cestoda</taxon>
        <taxon>Eucestoda</taxon>
        <taxon>Cyclophyllidea</taxon>
        <taxon>Hymenolepididae</taxon>
        <taxon>Hymenolepis</taxon>
    </lineage>
</organism>
<evidence type="ECO:0000313" key="2">
    <source>
        <dbReference type="EMBL" id="VDL48527.1"/>
    </source>
</evidence>
<reference evidence="2 3" key="2">
    <citation type="submission" date="2018-11" db="EMBL/GenBank/DDBJ databases">
        <authorList>
            <consortium name="Pathogen Informatics"/>
        </authorList>
    </citation>
    <scope>NUCLEOTIDE SEQUENCE [LARGE SCALE GENOMIC DNA]</scope>
</reference>
<proteinExistence type="predicted"/>
<feature type="region of interest" description="Disordered" evidence="1">
    <location>
        <begin position="1"/>
        <end position="162"/>
    </location>
</feature>
<feature type="compositionally biased region" description="Polar residues" evidence="1">
    <location>
        <begin position="77"/>
        <end position="89"/>
    </location>
</feature>
<gene>
    <name evidence="2" type="ORF">HDID_LOCUS4393</name>
</gene>
<evidence type="ECO:0000313" key="4">
    <source>
        <dbReference type="WBParaSite" id="HDID_0000439501-mRNA-1"/>
    </source>
</evidence>
<evidence type="ECO:0000313" key="3">
    <source>
        <dbReference type="Proteomes" id="UP000274504"/>
    </source>
</evidence>
<feature type="compositionally biased region" description="Polar residues" evidence="1">
    <location>
        <begin position="1"/>
        <end position="17"/>
    </location>
</feature>
<dbReference type="WBParaSite" id="HDID_0000439501-mRNA-1">
    <property type="protein sequence ID" value="HDID_0000439501-mRNA-1"/>
    <property type="gene ID" value="HDID_0000439501"/>
</dbReference>
<dbReference type="EMBL" id="UYSG01001662">
    <property type="protein sequence ID" value="VDL48527.1"/>
    <property type="molecule type" value="Genomic_DNA"/>
</dbReference>
<dbReference type="Proteomes" id="UP000274504">
    <property type="component" value="Unassembled WGS sequence"/>
</dbReference>
<sequence>MSNYPSSSGYGLTQNPQPGFAAPPSLPAGGHPSPGGQMNYLPPGQTAYPQHQQGSQPGFLSQGQMVQPPQGVAPPSYGNTNSYPTSTGGFLSPPTYGAPNCNLGGGGGLLGPNSGVSPQSAGAPNAYHPCSAPPNNYPQMANNPNAGPYAPSPYPPQGGFPCKLLTRSIEQIKLNPLD</sequence>
<feature type="compositionally biased region" description="Polar residues" evidence="1">
    <location>
        <begin position="47"/>
        <end position="67"/>
    </location>
</feature>
<protein>
    <submittedName>
        <fullName evidence="4">Protein lifeguard 1-like</fullName>
    </submittedName>
</protein>